<dbReference type="Proteomes" id="UP000319817">
    <property type="component" value="Chromosome"/>
</dbReference>
<evidence type="ECO:0000313" key="2">
    <source>
        <dbReference type="EMBL" id="QDT10535.1"/>
    </source>
</evidence>
<keyword evidence="3" id="KW-1185">Reference proteome</keyword>
<accession>A0A517NTT7</accession>
<evidence type="ECO:0000313" key="3">
    <source>
        <dbReference type="Proteomes" id="UP000319817"/>
    </source>
</evidence>
<evidence type="ECO:0000256" key="1">
    <source>
        <dbReference type="SAM" id="SignalP"/>
    </source>
</evidence>
<sequence length="263" mass="28981" precursor="true">MKSRTTVLILLACFLLLGRIAEAQDPKPDEICQRLFETYITRQVKISTKTVMAATHIVAERGRNTGFWKNVLAELRSENSQSEIGCVRVLGKMLATDALARYTIRRQKETGEISAWLASVRLGPNVVAELVQRGEKADRSKLDHYVVALARSRVPETKEFLQSVLRNDNRSDSAKFHAAVGLAQLAETEGVEWLIANSESSQGHVSVGTPRGAAPGGALSACSVAALQQLSDQRLQNKSEWEAWLKNTDIKLLLNRAVAFTDP</sequence>
<keyword evidence="1" id="KW-0732">Signal</keyword>
<name>A0A517NTT7_9BACT</name>
<feature type="signal peptide" evidence="1">
    <location>
        <begin position="1"/>
        <end position="23"/>
    </location>
</feature>
<dbReference type="EMBL" id="CP036526">
    <property type="protein sequence ID" value="QDT10535.1"/>
    <property type="molecule type" value="Genomic_DNA"/>
</dbReference>
<dbReference type="AlphaFoldDB" id="A0A517NTT7"/>
<proteinExistence type="predicted"/>
<organism evidence="2 3">
    <name type="scientific">Stieleria marina</name>
    <dbReference type="NCBI Taxonomy" id="1930275"/>
    <lineage>
        <taxon>Bacteria</taxon>
        <taxon>Pseudomonadati</taxon>
        <taxon>Planctomycetota</taxon>
        <taxon>Planctomycetia</taxon>
        <taxon>Pirellulales</taxon>
        <taxon>Pirellulaceae</taxon>
        <taxon>Stieleria</taxon>
    </lineage>
</organism>
<evidence type="ECO:0008006" key="4">
    <source>
        <dbReference type="Google" id="ProtNLM"/>
    </source>
</evidence>
<gene>
    <name evidence="2" type="ORF">K239x_24920</name>
</gene>
<protein>
    <recommendedName>
        <fullName evidence="4">HEAT repeat domain-containing protein</fullName>
    </recommendedName>
</protein>
<reference evidence="2 3" key="1">
    <citation type="submission" date="2019-02" db="EMBL/GenBank/DDBJ databases">
        <title>Deep-cultivation of Planctomycetes and their phenomic and genomic characterization uncovers novel biology.</title>
        <authorList>
            <person name="Wiegand S."/>
            <person name="Jogler M."/>
            <person name="Boedeker C."/>
            <person name="Pinto D."/>
            <person name="Vollmers J."/>
            <person name="Rivas-Marin E."/>
            <person name="Kohn T."/>
            <person name="Peeters S.H."/>
            <person name="Heuer A."/>
            <person name="Rast P."/>
            <person name="Oberbeckmann S."/>
            <person name="Bunk B."/>
            <person name="Jeske O."/>
            <person name="Meyerdierks A."/>
            <person name="Storesund J.E."/>
            <person name="Kallscheuer N."/>
            <person name="Luecker S."/>
            <person name="Lage O.M."/>
            <person name="Pohl T."/>
            <person name="Merkel B.J."/>
            <person name="Hornburger P."/>
            <person name="Mueller R.-W."/>
            <person name="Bruemmer F."/>
            <person name="Labrenz M."/>
            <person name="Spormann A.M."/>
            <person name="Op den Camp H."/>
            <person name="Overmann J."/>
            <person name="Amann R."/>
            <person name="Jetten M.S.M."/>
            <person name="Mascher T."/>
            <person name="Medema M.H."/>
            <person name="Devos D.P."/>
            <person name="Kaster A.-K."/>
            <person name="Ovreas L."/>
            <person name="Rohde M."/>
            <person name="Galperin M.Y."/>
            <person name="Jogler C."/>
        </authorList>
    </citation>
    <scope>NUCLEOTIDE SEQUENCE [LARGE SCALE GENOMIC DNA]</scope>
    <source>
        <strain evidence="2 3">K23_9</strain>
    </source>
</reference>
<feature type="chain" id="PRO_5021916124" description="HEAT repeat domain-containing protein" evidence="1">
    <location>
        <begin position="24"/>
        <end position="263"/>
    </location>
</feature>
<dbReference type="RefSeq" id="WP_145418165.1">
    <property type="nucleotide sequence ID" value="NZ_CP036526.1"/>
</dbReference>